<evidence type="ECO:0000256" key="10">
    <source>
        <dbReference type="RuleBase" id="RU000488"/>
    </source>
</evidence>
<dbReference type="AlphaFoldDB" id="C7ZNI4"/>
<evidence type="ECO:0000256" key="1">
    <source>
        <dbReference type="ARBA" id="ARBA00004141"/>
    </source>
</evidence>
<sequence length="155" mass="16904">MSLTNNAVKVRLQSTLMPAQASIIGMTTHVIATEGYFGLYSGLSAALLRQFTYSTLRFGVYEDLKSRLPHHEDKTAHSPLALISLSALSGFLGGVAGSPADIVNSRHLVASFTAGVIATTMFKGWVPSFLRLGPQTVLTLLILEQHKRLYNKMKR</sequence>
<evidence type="ECO:0000313" key="12">
    <source>
        <dbReference type="Proteomes" id="UP000005206"/>
    </source>
</evidence>
<dbReference type="GO" id="GO:0016020">
    <property type="term" value="C:membrane"/>
    <property type="evidence" value="ECO:0007669"/>
    <property type="project" value="UniProtKB-SubCell"/>
</dbReference>
<dbReference type="Pfam" id="PF00153">
    <property type="entry name" value="Mito_carr"/>
    <property type="match status" value="1"/>
</dbReference>
<dbReference type="Proteomes" id="UP000005206">
    <property type="component" value="Chromosome 11"/>
</dbReference>
<dbReference type="InterPro" id="IPR050391">
    <property type="entry name" value="Mito_Metabolite_Transporter"/>
</dbReference>
<gene>
    <name evidence="11" type="ORF">NECHADRAFT_87053</name>
</gene>
<dbReference type="InterPro" id="IPR018108">
    <property type="entry name" value="MCP_transmembrane"/>
</dbReference>
<name>C7ZNI4_FUSV7</name>
<dbReference type="Gene3D" id="1.50.40.10">
    <property type="entry name" value="Mitochondrial carrier domain"/>
    <property type="match status" value="1"/>
</dbReference>
<reference evidence="11 12" key="1">
    <citation type="journal article" date="2009" name="PLoS Genet.">
        <title>The genome of Nectria haematococca: contribution of supernumerary chromosomes to gene expansion.</title>
        <authorList>
            <person name="Coleman J.J."/>
            <person name="Rounsley S.D."/>
            <person name="Rodriguez-Carres M."/>
            <person name="Kuo A."/>
            <person name="Wasmann C.C."/>
            <person name="Grimwood J."/>
            <person name="Schmutz J."/>
            <person name="Taga M."/>
            <person name="White G.J."/>
            <person name="Zhou S."/>
            <person name="Schwartz D.C."/>
            <person name="Freitag M."/>
            <person name="Ma L.J."/>
            <person name="Danchin E.G."/>
            <person name="Henrissat B."/>
            <person name="Coutinho P.M."/>
            <person name="Nelson D.R."/>
            <person name="Straney D."/>
            <person name="Napoli C.A."/>
            <person name="Barker B.M."/>
            <person name="Gribskov M."/>
            <person name="Rep M."/>
            <person name="Kroken S."/>
            <person name="Molnar I."/>
            <person name="Rensing C."/>
            <person name="Kennell J.C."/>
            <person name="Zamora J."/>
            <person name="Farman M.L."/>
            <person name="Selker E.U."/>
            <person name="Salamov A."/>
            <person name="Shapiro H."/>
            <person name="Pangilinan J."/>
            <person name="Lindquist E."/>
            <person name="Lamers C."/>
            <person name="Grigoriev I.V."/>
            <person name="Geiser D.M."/>
            <person name="Covert S.F."/>
            <person name="Temporini E."/>
            <person name="Vanetten H.D."/>
        </authorList>
    </citation>
    <scope>NUCLEOTIDE SEQUENCE [LARGE SCALE GENOMIC DNA]</scope>
    <source>
        <strain evidence="12">ATCC MYA-4622 / CBS 123669 / FGSC 9596 / NRRL 45880 / 77-13-4</strain>
    </source>
</reference>
<dbReference type="PROSITE" id="PS50920">
    <property type="entry name" value="SOLCAR"/>
    <property type="match status" value="1"/>
</dbReference>
<dbReference type="InParanoid" id="C7ZNI4"/>
<comment type="similarity">
    <text evidence="2 10">Belongs to the mitochondrial carrier (TC 2.A.29) family.</text>
</comment>
<evidence type="ECO:0000256" key="8">
    <source>
        <dbReference type="ARBA" id="ARBA00023136"/>
    </source>
</evidence>
<dbReference type="KEGG" id="nhe:NECHADRAFT_87053"/>
<evidence type="ECO:0000256" key="7">
    <source>
        <dbReference type="ARBA" id="ARBA00022989"/>
    </source>
</evidence>
<keyword evidence="5" id="KW-0677">Repeat</keyword>
<comment type="subcellular location">
    <subcellularLocation>
        <location evidence="1">Membrane</location>
        <topology evidence="1">Multi-pass membrane protein</topology>
    </subcellularLocation>
</comment>
<keyword evidence="6" id="KW-0999">Mitochondrion inner membrane</keyword>
<evidence type="ECO:0000256" key="6">
    <source>
        <dbReference type="ARBA" id="ARBA00022792"/>
    </source>
</evidence>
<dbReference type="InterPro" id="IPR023395">
    <property type="entry name" value="MCP_dom_sf"/>
</dbReference>
<dbReference type="HOGENOM" id="CLU_1695979_0_0_1"/>
<proteinExistence type="inferred from homology"/>
<keyword evidence="4 9" id="KW-0812">Transmembrane</keyword>
<evidence type="ECO:0000256" key="5">
    <source>
        <dbReference type="ARBA" id="ARBA00022737"/>
    </source>
</evidence>
<feature type="repeat" description="Solcar" evidence="9">
    <location>
        <begin position="1"/>
        <end position="67"/>
    </location>
</feature>
<dbReference type="EMBL" id="GG698968">
    <property type="protein sequence ID" value="EEU34429.1"/>
    <property type="molecule type" value="Genomic_DNA"/>
</dbReference>
<evidence type="ECO:0000256" key="2">
    <source>
        <dbReference type="ARBA" id="ARBA00006375"/>
    </source>
</evidence>
<evidence type="ECO:0000256" key="3">
    <source>
        <dbReference type="ARBA" id="ARBA00022448"/>
    </source>
</evidence>
<accession>C7ZNI4</accession>
<organism evidence="11 12">
    <name type="scientific">Fusarium vanettenii (strain ATCC MYA-4622 / CBS 123669 / FGSC 9596 / NRRL 45880 / 77-13-4)</name>
    <name type="common">Fusarium solani subsp. pisi</name>
    <dbReference type="NCBI Taxonomy" id="660122"/>
    <lineage>
        <taxon>Eukaryota</taxon>
        <taxon>Fungi</taxon>
        <taxon>Dikarya</taxon>
        <taxon>Ascomycota</taxon>
        <taxon>Pezizomycotina</taxon>
        <taxon>Sordariomycetes</taxon>
        <taxon>Hypocreomycetidae</taxon>
        <taxon>Hypocreales</taxon>
        <taxon>Nectriaceae</taxon>
        <taxon>Fusarium</taxon>
        <taxon>Fusarium solani species complex</taxon>
        <taxon>Fusarium vanettenii</taxon>
    </lineage>
</organism>
<dbReference type="VEuPathDB" id="FungiDB:NECHADRAFT_87053"/>
<keyword evidence="6" id="KW-0496">Mitochondrion</keyword>
<evidence type="ECO:0000313" key="11">
    <source>
        <dbReference type="EMBL" id="EEU34429.1"/>
    </source>
</evidence>
<dbReference type="GeneID" id="9677976"/>
<keyword evidence="7" id="KW-1133">Transmembrane helix</keyword>
<dbReference type="OrthoDB" id="448427at2759"/>
<evidence type="ECO:0000256" key="9">
    <source>
        <dbReference type="PROSITE-ProRule" id="PRU00282"/>
    </source>
</evidence>
<dbReference type="RefSeq" id="XP_003040142.1">
    <property type="nucleotide sequence ID" value="XM_003040096.1"/>
</dbReference>
<keyword evidence="8 9" id="KW-0472">Membrane</keyword>
<dbReference type="eggNOG" id="KOG0759">
    <property type="taxonomic scope" value="Eukaryota"/>
</dbReference>
<evidence type="ECO:0000256" key="4">
    <source>
        <dbReference type="ARBA" id="ARBA00022692"/>
    </source>
</evidence>
<dbReference type="PANTHER" id="PTHR45618">
    <property type="entry name" value="MITOCHONDRIAL DICARBOXYLATE CARRIER-RELATED"/>
    <property type="match status" value="1"/>
</dbReference>
<keyword evidence="3 10" id="KW-0813">Transport</keyword>
<keyword evidence="12" id="KW-1185">Reference proteome</keyword>
<dbReference type="OMA" id="RMCADGS"/>
<protein>
    <submittedName>
        <fullName evidence="11">Uncharacterized protein</fullName>
    </submittedName>
</protein>
<dbReference type="SUPFAM" id="SSF103506">
    <property type="entry name" value="Mitochondrial carrier"/>
    <property type="match status" value="1"/>
</dbReference>